<evidence type="ECO:0000313" key="2">
    <source>
        <dbReference type="Proteomes" id="UP001292094"/>
    </source>
</evidence>
<dbReference type="Proteomes" id="UP001292094">
    <property type="component" value="Unassembled WGS sequence"/>
</dbReference>
<sequence>MSDLTTLACVQANTVTSPGKLKRSHTVVSKSSGVCQVPLAQSQSLLKKKEWHIYDIVNHLSKGSNCKSQKNVGAGIEDSIQNQGQRHPSISDGGHYVYTAKIQILQKFRPMG</sequence>
<reference evidence="1" key="1">
    <citation type="submission" date="2023-11" db="EMBL/GenBank/DDBJ databases">
        <title>Genome assemblies of two species of porcelain crab, Petrolisthes cinctipes and Petrolisthes manimaculis (Anomura: Porcellanidae).</title>
        <authorList>
            <person name="Angst P."/>
        </authorList>
    </citation>
    <scope>NUCLEOTIDE SEQUENCE</scope>
    <source>
        <strain evidence="1">PB745_02</strain>
        <tissue evidence="1">Gill</tissue>
    </source>
</reference>
<protein>
    <submittedName>
        <fullName evidence="1">Uncharacterized protein</fullName>
    </submittedName>
</protein>
<gene>
    <name evidence="1" type="ORF">Pmani_037344</name>
</gene>
<dbReference type="EMBL" id="JAWZYT010005751">
    <property type="protein sequence ID" value="KAK4289705.1"/>
    <property type="molecule type" value="Genomic_DNA"/>
</dbReference>
<accession>A0AAE1NIB2</accession>
<keyword evidence="2" id="KW-1185">Reference proteome</keyword>
<evidence type="ECO:0000313" key="1">
    <source>
        <dbReference type="EMBL" id="KAK4289705.1"/>
    </source>
</evidence>
<comment type="caution">
    <text evidence="1">The sequence shown here is derived from an EMBL/GenBank/DDBJ whole genome shotgun (WGS) entry which is preliminary data.</text>
</comment>
<organism evidence="1 2">
    <name type="scientific">Petrolisthes manimaculis</name>
    <dbReference type="NCBI Taxonomy" id="1843537"/>
    <lineage>
        <taxon>Eukaryota</taxon>
        <taxon>Metazoa</taxon>
        <taxon>Ecdysozoa</taxon>
        <taxon>Arthropoda</taxon>
        <taxon>Crustacea</taxon>
        <taxon>Multicrustacea</taxon>
        <taxon>Malacostraca</taxon>
        <taxon>Eumalacostraca</taxon>
        <taxon>Eucarida</taxon>
        <taxon>Decapoda</taxon>
        <taxon>Pleocyemata</taxon>
        <taxon>Anomura</taxon>
        <taxon>Galatheoidea</taxon>
        <taxon>Porcellanidae</taxon>
        <taxon>Petrolisthes</taxon>
    </lineage>
</organism>
<proteinExistence type="predicted"/>
<name>A0AAE1NIB2_9EUCA</name>
<dbReference type="AlphaFoldDB" id="A0AAE1NIB2"/>